<evidence type="ECO:0000313" key="2">
    <source>
        <dbReference type="Proteomes" id="UP000188268"/>
    </source>
</evidence>
<reference evidence="1 2" key="1">
    <citation type="submission" date="2013-09" db="EMBL/GenBank/DDBJ databases">
        <title>Corchorus capsularis genome sequencing.</title>
        <authorList>
            <person name="Alam M."/>
            <person name="Haque M.S."/>
            <person name="Islam M.S."/>
            <person name="Emdad E.M."/>
            <person name="Islam M.M."/>
            <person name="Ahmed B."/>
            <person name="Halim A."/>
            <person name="Hossen Q.M.M."/>
            <person name="Hossain M.Z."/>
            <person name="Ahmed R."/>
            <person name="Khan M.M."/>
            <person name="Islam R."/>
            <person name="Rashid M.M."/>
            <person name="Khan S.A."/>
            <person name="Rahman M.S."/>
            <person name="Alam M."/>
        </authorList>
    </citation>
    <scope>NUCLEOTIDE SEQUENCE [LARGE SCALE GENOMIC DNA]</scope>
    <source>
        <strain evidence="2">cv. CVL-1</strain>
        <tissue evidence="1">Whole seedling</tissue>
    </source>
</reference>
<name>A0A1R3GPK9_COCAP</name>
<dbReference type="Gramene" id="OMO60044">
    <property type="protein sequence ID" value="OMO60044"/>
    <property type="gene ID" value="CCACVL1_24442"/>
</dbReference>
<comment type="caution">
    <text evidence="1">The sequence shown here is derived from an EMBL/GenBank/DDBJ whole genome shotgun (WGS) entry which is preliminary data.</text>
</comment>
<evidence type="ECO:0000313" key="1">
    <source>
        <dbReference type="EMBL" id="OMO60044.1"/>
    </source>
</evidence>
<sequence>MTERTKVGIVGKYGEPEGLDRAARFGTKQSRRN</sequence>
<protein>
    <submittedName>
        <fullName evidence="1">Uncharacterized protein</fullName>
    </submittedName>
</protein>
<dbReference type="Proteomes" id="UP000188268">
    <property type="component" value="Unassembled WGS sequence"/>
</dbReference>
<dbReference type="AlphaFoldDB" id="A0A1R3GPK9"/>
<gene>
    <name evidence="1" type="ORF">CCACVL1_24442</name>
</gene>
<dbReference type="EMBL" id="AWWV01013777">
    <property type="protein sequence ID" value="OMO60044.1"/>
    <property type="molecule type" value="Genomic_DNA"/>
</dbReference>
<accession>A0A1R3GPK9</accession>
<organism evidence="1 2">
    <name type="scientific">Corchorus capsularis</name>
    <name type="common">Jute</name>
    <dbReference type="NCBI Taxonomy" id="210143"/>
    <lineage>
        <taxon>Eukaryota</taxon>
        <taxon>Viridiplantae</taxon>
        <taxon>Streptophyta</taxon>
        <taxon>Embryophyta</taxon>
        <taxon>Tracheophyta</taxon>
        <taxon>Spermatophyta</taxon>
        <taxon>Magnoliopsida</taxon>
        <taxon>eudicotyledons</taxon>
        <taxon>Gunneridae</taxon>
        <taxon>Pentapetalae</taxon>
        <taxon>rosids</taxon>
        <taxon>malvids</taxon>
        <taxon>Malvales</taxon>
        <taxon>Malvaceae</taxon>
        <taxon>Grewioideae</taxon>
        <taxon>Apeibeae</taxon>
        <taxon>Corchorus</taxon>
    </lineage>
</organism>
<proteinExistence type="predicted"/>
<keyword evidence="2" id="KW-1185">Reference proteome</keyword>